<dbReference type="EMBL" id="HBGH01013791">
    <property type="protein sequence ID" value="CAD9235604.1"/>
    <property type="molecule type" value="Transcribed_RNA"/>
</dbReference>
<organism evidence="10">
    <name type="scientific">Compsopogon caeruleus</name>
    <dbReference type="NCBI Taxonomy" id="31354"/>
    <lineage>
        <taxon>Eukaryota</taxon>
        <taxon>Rhodophyta</taxon>
        <taxon>Compsopogonophyceae</taxon>
        <taxon>Compsopogonales</taxon>
        <taxon>Compsopogonaceae</taxon>
        <taxon>Compsopogon</taxon>
    </lineage>
</organism>
<evidence type="ECO:0000256" key="9">
    <source>
        <dbReference type="ARBA" id="ARBA00023136"/>
    </source>
</evidence>
<proteinExistence type="inferred from homology"/>
<dbReference type="GO" id="GO:0005743">
    <property type="term" value="C:mitochondrial inner membrane"/>
    <property type="evidence" value="ECO:0007669"/>
    <property type="project" value="UniProtKB-SubCell"/>
</dbReference>
<dbReference type="GO" id="GO:0015078">
    <property type="term" value="F:proton transmembrane transporter activity"/>
    <property type="evidence" value="ECO:0007669"/>
    <property type="project" value="InterPro"/>
</dbReference>
<keyword evidence="7" id="KW-0406">Ion transport</keyword>
<keyword evidence="3" id="KW-0813">Transport</keyword>
<name>A0A7S1TG61_9RHOD</name>
<evidence type="ECO:0000256" key="7">
    <source>
        <dbReference type="ARBA" id="ARBA00023065"/>
    </source>
</evidence>
<dbReference type="GO" id="GO:0015986">
    <property type="term" value="P:proton motive force-driven ATP synthesis"/>
    <property type="evidence" value="ECO:0007669"/>
    <property type="project" value="InterPro"/>
</dbReference>
<protein>
    <recommendedName>
        <fullName evidence="11">ATP synthase subunit d, mitochondrial</fullName>
    </recommendedName>
</protein>
<keyword evidence="8" id="KW-0496">Mitochondrion</keyword>
<keyword evidence="6" id="KW-0999">Mitochondrion inner membrane</keyword>
<gene>
    <name evidence="10" type="ORF">CCAE0312_LOCUS7695</name>
</gene>
<dbReference type="AlphaFoldDB" id="A0A7S1TG61"/>
<evidence type="ECO:0000313" key="10">
    <source>
        <dbReference type="EMBL" id="CAD9235604.1"/>
    </source>
</evidence>
<evidence type="ECO:0000256" key="5">
    <source>
        <dbReference type="ARBA" id="ARBA00022781"/>
    </source>
</evidence>
<evidence type="ECO:0000256" key="2">
    <source>
        <dbReference type="ARBA" id="ARBA00006842"/>
    </source>
</evidence>
<dbReference type="Gene3D" id="6.10.280.70">
    <property type="match status" value="1"/>
</dbReference>
<dbReference type="InterPro" id="IPR008689">
    <property type="entry name" value="ATP_synth_F0_dsu_mt"/>
</dbReference>
<keyword evidence="5" id="KW-0375">Hydrogen ion transport</keyword>
<evidence type="ECO:0000256" key="3">
    <source>
        <dbReference type="ARBA" id="ARBA00022448"/>
    </source>
</evidence>
<keyword evidence="4" id="KW-0138">CF(0)</keyword>
<dbReference type="InterPro" id="IPR036228">
    <property type="entry name" value="ATP_synth_F0_dsu_sf_mt"/>
</dbReference>
<dbReference type="Pfam" id="PF05873">
    <property type="entry name" value="Mt_ATP-synt_D"/>
    <property type="match status" value="1"/>
</dbReference>
<sequence length="205" mass="23284">MALRMIGLGGLRMRGLIRGRWNESVFGMSSVAASGEISRVVDKLPLESRPGPFPALEMDAFVKAEDDEVLRRAVSFRKTLDDISDKMRVTPVDLDWAHWRNEIATPGVVDQLKAEWESLPVPDVEGQKKDLEMELNSLFAPFLEKATELEKEAEELHAWALQEAEKVDMQIANLPSLTVEEYLDMNPDVKARVNQEIEEHQWLSI</sequence>
<evidence type="ECO:0000256" key="6">
    <source>
        <dbReference type="ARBA" id="ARBA00022792"/>
    </source>
</evidence>
<reference evidence="10" key="1">
    <citation type="submission" date="2021-01" db="EMBL/GenBank/DDBJ databases">
        <authorList>
            <person name="Corre E."/>
            <person name="Pelletier E."/>
            <person name="Niang G."/>
            <person name="Scheremetjew M."/>
            <person name="Finn R."/>
            <person name="Kale V."/>
            <person name="Holt S."/>
            <person name="Cochrane G."/>
            <person name="Meng A."/>
            <person name="Brown T."/>
            <person name="Cohen L."/>
        </authorList>
    </citation>
    <scope>NUCLEOTIDE SEQUENCE</scope>
    <source>
        <strain evidence="10">SAG 36.94</strain>
    </source>
</reference>
<dbReference type="SUPFAM" id="SSF161065">
    <property type="entry name" value="ATP synthase D chain-like"/>
    <property type="match status" value="1"/>
</dbReference>
<accession>A0A7S1TG61</accession>
<dbReference type="GO" id="GO:0045259">
    <property type="term" value="C:proton-transporting ATP synthase complex"/>
    <property type="evidence" value="ECO:0007669"/>
    <property type="project" value="UniProtKB-KW"/>
</dbReference>
<keyword evidence="9" id="KW-0472">Membrane</keyword>
<evidence type="ECO:0000256" key="8">
    <source>
        <dbReference type="ARBA" id="ARBA00023128"/>
    </source>
</evidence>
<evidence type="ECO:0000256" key="1">
    <source>
        <dbReference type="ARBA" id="ARBA00004273"/>
    </source>
</evidence>
<comment type="subcellular location">
    <subcellularLocation>
        <location evidence="1">Mitochondrion inner membrane</location>
    </subcellularLocation>
</comment>
<comment type="similarity">
    <text evidence="2">Belongs to the ATPase d subunit family.</text>
</comment>
<evidence type="ECO:0000256" key="4">
    <source>
        <dbReference type="ARBA" id="ARBA00022547"/>
    </source>
</evidence>
<evidence type="ECO:0008006" key="11">
    <source>
        <dbReference type="Google" id="ProtNLM"/>
    </source>
</evidence>